<dbReference type="PANTHER" id="PTHR13812">
    <property type="entry name" value="KETIMINE REDUCTASE MU-CRYSTALLIN"/>
    <property type="match status" value="1"/>
</dbReference>
<dbReference type="Gene3D" id="3.40.50.720">
    <property type="entry name" value="NAD(P)-binding Rossmann-like Domain"/>
    <property type="match status" value="1"/>
</dbReference>
<dbReference type="Gene3D" id="3.30.1780.10">
    <property type="entry name" value="ornithine cyclodeaminase, domain 1"/>
    <property type="match status" value="1"/>
</dbReference>
<dbReference type="PIRSF" id="PIRSF001439">
    <property type="entry name" value="CryM"/>
    <property type="match status" value="1"/>
</dbReference>
<dbReference type="InterPro" id="IPR023401">
    <property type="entry name" value="ODC_N"/>
</dbReference>
<organism evidence="1 2">
    <name type="scientific">Meiothermus hypogaeus NBRC 106114</name>
    <dbReference type="NCBI Taxonomy" id="1227553"/>
    <lineage>
        <taxon>Bacteria</taxon>
        <taxon>Thermotogati</taxon>
        <taxon>Deinococcota</taxon>
        <taxon>Deinococci</taxon>
        <taxon>Thermales</taxon>
        <taxon>Thermaceae</taxon>
        <taxon>Meiothermus</taxon>
    </lineage>
</organism>
<dbReference type="SUPFAM" id="SSF51735">
    <property type="entry name" value="NAD(P)-binding Rossmann-fold domains"/>
    <property type="match status" value="1"/>
</dbReference>
<dbReference type="NCBIfam" id="NF005603">
    <property type="entry name" value="PRK07340.1"/>
    <property type="match status" value="1"/>
</dbReference>
<evidence type="ECO:0000313" key="2">
    <source>
        <dbReference type="Proteomes" id="UP000321197"/>
    </source>
</evidence>
<dbReference type="RefSeq" id="WP_119340591.1">
    <property type="nucleotide sequence ID" value="NZ_BJXL01000029.1"/>
</dbReference>
<reference evidence="1 2" key="1">
    <citation type="submission" date="2019-07" db="EMBL/GenBank/DDBJ databases">
        <title>Whole genome shotgun sequence of Meiothermus hypogaeus NBRC 106114.</title>
        <authorList>
            <person name="Hosoyama A."/>
            <person name="Uohara A."/>
            <person name="Ohji S."/>
            <person name="Ichikawa N."/>
        </authorList>
    </citation>
    <scope>NUCLEOTIDE SEQUENCE [LARGE SCALE GENOMIC DNA]</scope>
    <source>
        <strain evidence="1 2">NBRC 106114</strain>
    </source>
</reference>
<protein>
    <submittedName>
        <fullName evidence="1">Ornithine cyclodeaminase</fullName>
    </submittedName>
</protein>
<sequence length="298" mass="31731">MRILSAEETAALLPYPVLAESIARVLADHARGQITAPERLVVPLAGGATLLLMPAADPTITVTKLVTVHPQQHPSVRAEVWVMRTDTGERLALLEGSVVTARRTAAVSLLAAQALAPNPSGPLLILGAGTQGKSHLEAFQEGLGTDKVYVYSRSFEHAEALASYARQRRMLAQAISALEPALHEASLIVCATTSQTPLLFKVPPGGFIAAVGAYRPDMAEVAPQVVRQARVYVDTLEGACSEAGDLLQAQVDWNQVKPLEIALQQPRPTDGPVLFKSVGHALWDLAAARLAVQRLGMQ</sequence>
<dbReference type="AlphaFoldDB" id="A0A511R2G8"/>
<dbReference type="OrthoDB" id="9792005at2"/>
<dbReference type="Proteomes" id="UP000321197">
    <property type="component" value="Unassembled WGS sequence"/>
</dbReference>
<accession>A0A511R2G8</accession>
<proteinExistence type="predicted"/>
<dbReference type="EMBL" id="BJXL01000029">
    <property type="protein sequence ID" value="GEM83042.1"/>
    <property type="molecule type" value="Genomic_DNA"/>
</dbReference>
<dbReference type="PANTHER" id="PTHR13812:SF19">
    <property type="entry name" value="KETIMINE REDUCTASE MU-CRYSTALLIN"/>
    <property type="match status" value="1"/>
</dbReference>
<gene>
    <name evidence="1" type="ORF">MHY01S_12080</name>
</gene>
<dbReference type="InterPro" id="IPR036291">
    <property type="entry name" value="NAD(P)-bd_dom_sf"/>
</dbReference>
<name>A0A511R2G8_9DEIN</name>
<evidence type="ECO:0000313" key="1">
    <source>
        <dbReference type="EMBL" id="GEM83042.1"/>
    </source>
</evidence>
<dbReference type="InterPro" id="IPR003462">
    <property type="entry name" value="ODC_Mu_crystall"/>
</dbReference>
<dbReference type="GO" id="GO:0005737">
    <property type="term" value="C:cytoplasm"/>
    <property type="evidence" value="ECO:0007669"/>
    <property type="project" value="TreeGrafter"/>
</dbReference>
<comment type="caution">
    <text evidence="1">The sequence shown here is derived from an EMBL/GenBank/DDBJ whole genome shotgun (WGS) entry which is preliminary data.</text>
</comment>
<dbReference type="Pfam" id="PF02423">
    <property type="entry name" value="OCD_Mu_crystall"/>
    <property type="match status" value="1"/>
</dbReference>